<name>A0A8E2JYH4_9PEZI</name>
<evidence type="ECO:0000256" key="1">
    <source>
        <dbReference type="ARBA" id="ARBA00013201"/>
    </source>
</evidence>
<dbReference type="EC" id="3.1.1.47" evidence="1"/>
<keyword evidence="3" id="KW-0442">Lipid degradation</keyword>
<evidence type="ECO:0000313" key="6">
    <source>
        <dbReference type="Proteomes" id="UP000250140"/>
    </source>
</evidence>
<dbReference type="InterPro" id="IPR029058">
    <property type="entry name" value="AB_hydrolase_fold"/>
</dbReference>
<evidence type="ECO:0000256" key="3">
    <source>
        <dbReference type="ARBA" id="ARBA00022963"/>
    </source>
</evidence>
<dbReference type="Proteomes" id="UP000250140">
    <property type="component" value="Unassembled WGS sequence"/>
</dbReference>
<evidence type="ECO:0000256" key="2">
    <source>
        <dbReference type="ARBA" id="ARBA00022801"/>
    </source>
</evidence>
<keyword evidence="4" id="KW-0443">Lipid metabolism</keyword>
<evidence type="ECO:0000313" key="5">
    <source>
        <dbReference type="EMBL" id="OCL14414.1"/>
    </source>
</evidence>
<dbReference type="EMBL" id="KV748579">
    <property type="protein sequence ID" value="OCL14414.1"/>
    <property type="molecule type" value="Genomic_DNA"/>
</dbReference>
<gene>
    <name evidence="5" type="ORF">AOQ84DRAFT_428911</name>
</gene>
<sequence>MARFLAWQITLIPKPNGPYSVSLNTMKLVDTSRIDPFAPTPTNRAVMISLFYPVEKESCRTTCAVDYMPPATAAFEDSHFAGALPNGTFEAFKLQVCCDVESGRDRGPEELPVILFSPGARTSRLFYSALAQSLASTGYVVVTIDHPYDADVVEFPDGALVFGVNISATMPTLEKALSTRVSDASFVLSQLGLPSVVEQLVPEAQCAFDVSKAAMYGHSLGGATAVAAIQNHSRFSGGADIDRSLLLINQDIYKPIILFGREDHNRSNDASWAHAWDYFKGWKQELDLSDSGHYTYTDAPLLVKLTGLTLPPDLAAVVGSLDGFRAFKIVTTYVGAFMDFVLKGLKRSSNITKKDKPDASDTQPETGKCCEAI</sequence>
<evidence type="ECO:0000256" key="4">
    <source>
        <dbReference type="ARBA" id="ARBA00023098"/>
    </source>
</evidence>
<reference evidence="5 6" key="1">
    <citation type="journal article" date="2016" name="Nat. Commun.">
        <title>Ectomycorrhizal ecology is imprinted in the genome of the dominant symbiotic fungus Cenococcum geophilum.</title>
        <authorList>
            <consortium name="DOE Joint Genome Institute"/>
            <person name="Peter M."/>
            <person name="Kohler A."/>
            <person name="Ohm R.A."/>
            <person name="Kuo A."/>
            <person name="Krutzmann J."/>
            <person name="Morin E."/>
            <person name="Arend M."/>
            <person name="Barry K.W."/>
            <person name="Binder M."/>
            <person name="Choi C."/>
            <person name="Clum A."/>
            <person name="Copeland A."/>
            <person name="Grisel N."/>
            <person name="Haridas S."/>
            <person name="Kipfer T."/>
            <person name="LaButti K."/>
            <person name="Lindquist E."/>
            <person name="Lipzen A."/>
            <person name="Maire R."/>
            <person name="Meier B."/>
            <person name="Mihaltcheva S."/>
            <person name="Molinier V."/>
            <person name="Murat C."/>
            <person name="Poggeler S."/>
            <person name="Quandt C.A."/>
            <person name="Sperisen C."/>
            <person name="Tritt A."/>
            <person name="Tisserant E."/>
            <person name="Crous P.W."/>
            <person name="Henrissat B."/>
            <person name="Nehls U."/>
            <person name="Egli S."/>
            <person name="Spatafora J.W."/>
            <person name="Grigoriev I.V."/>
            <person name="Martin F.M."/>
        </authorList>
    </citation>
    <scope>NUCLEOTIDE SEQUENCE [LARGE SCALE GENOMIC DNA]</scope>
    <source>
        <strain evidence="5 6">CBS 207.34</strain>
    </source>
</reference>
<protein>
    <recommendedName>
        <fullName evidence="1">1-alkyl-2-acetylglycerophosphocholine esterase</fullName>
        <ecNumber evidence="1">3.1.1.47</ecNumber>
    </recommendedName>
</protein>
<dbReference type="GO" id="GO:0016042">
    <property type="term" value="P:lipid catabolic process"/>
    <property type="evidence" value="ECO:0007669"/>
    <property type="project" value="UniProtKB-KW"/>
</dbReference>
<dbReference type="PANTHER" id="PTHR10272:SF14">
    <property type="entry name" value="PAF ACETYLHYDROLASE FAMILY PROTEIN"/>
    <property type="match status" value="1"/>
</dbReference>
<dbReference type="Pfam" id="PF03403">
    <property type="entry name" value="PAF-AH_p_II"/>
    <property type="match status" value="2"/>
</dbReference>
<proteinExistence type="predicted"/>
<dbReference type="Gene3D" id="3.40.50.1820">
    <property type="entry name" value="alpha/beta hydrolase"/>
    <property type="match status" value="1"/>
</dbReference>
<accession>A0A8E2JYH4</accession>
<keyword evidence="2 5" id="KW-0378">Hydrolase</keyword>
<dbReference type="AlphaFoldDB" id="A0A8E2JYH4"/>
<keyword evidence="6" id="KW-1185">Reference proteome</keyword>
<dbReference type="SUPFAM" id="SSF53474">
    <property type="entry name" value="alpha/beta-Hydrolases"/>
    <property type="match status" value="1"/>
</dbReference>
<dbReference type="GO" id="GO:0003847">
    <property type="term" value="F:1-alkyl-2-acetylglycerophosphocholine esterase activity"/>
    <property type="evidence" value="ECO:0007669"/>
    <property type="project" value="UniProtKB-EC"/>
</dbReference>
<dbReference type="PANTHER" id="PTHR10272">
    <property type="entry name" value="PLATELET-ACTIVATING FACTOR ACETYLHYDROLASE"/>
    <property type="match status" value="1"/>
</dbReference>
<organism evidence="5 6">
    <name type="scientific">Glonium stellatum</name>
    <dbReference type="NCBI Taxonomy" id="574774"/>
    <lineage>
        <taxon>Eukaryota</taxon>
        <taxon>Fungi</taxon>
        <taxon>Dikarya</taxon>
        <taxon>Ascomycota</taxon>
        <taxon>Pezizomycotina</taxon>
        <taxon>Dothideomycetes</taxon>
        <taxon>Pleosporomycetidae</taxon>
        <taxon>Gloniales</taxon>
        <taxon>Gloniaceae</taxon>
        <taxon>Glonium</taxon>
    </lineage>
</organism>
<dbReference type="OrthoDB" id="2363873at2759"/>